<evidence type="ECO:0000256" key="10">
    <source>
        <dbReference type="PIRSR" id="PIRSR000185-3"/>
    </source>
</evidence>
<dbReference type="InterPro" id="IPR046346">
    <property type="entry name" value="Aminoacid_DH-like_N_sf"/>
</dbReference>
<evidence type="ECO:0000256" key="1">
    <source>
        <dbReference type="ARBA" id="ARBA00004173"/>
    </source>
</evidence>
<keyword evidence="3 7" id="KW-0560">Oxidoreductase</keyword>
<dbReference type="Gene3D" id="1.10.287.140">
    <property type="match status" value="1"/>
</dbReference>
<evidence type="ECO:0000256" key="3">
    <source>
        <dbReference type="ARBA" id="ARBA00023002"/>
    </source>
</evidence>
<dbReference type="InterPro" id="IPR014362">
    <property type="entry name" value="Glu_DH"/>
</dbReference>
<feature type="binding site" evidence="9">
    <location>
        <position position="248"/>
    </location>
    <ligand>
        <name>NAD(+)</name>
        <dbReference type="ChEBI" id="CHEBI:57540"/>
    </ligand>
</feature>
<dbReference type="InterPro" id="IPR006095">
    <property type="entry name" value="Glu/Leu/Phe/Val/Trp_DH"/>
</dbReference>
<dbReference type="Gene3D" id="3.40.50.10860">
    <property type="entry name" value="Leucine Dehydrogenase, chain A, domain 1"/>
    <property type="match status" value="1"/>
</dbReference>
<dbReference type="EMBL" id="UFQT01003215">
    <property type="protein sequence ID" value="SSX34743.1"/>
    <property type="molecule type" value="Genomic_DNA"/>
</dbReference>
<dbReference type="EMBL" id="UFQS01003215">
    <property type="protein sequence ID" value="SSX15372.1"/>
    <property type="molecule type" value="Genomic_DNA"/>
</dbReference>
<feature type="binding site" evidence="9">
    <location>
        <position position="123"/>
    </location>
    <ligand>
        <name>substrate</name>
    </ligand>
</feature>
<comment type="similarity">
    <text evidence="2 7 11">Belongs to the Glu/Leu/Phe/Val dehydrogenases family.</text>
</comment>
<evidence type="ECO:0000256" key="4">
    <source>
        <dbReference type="ARBA" id="ARBA00023128"/>
    </source>
</evidence>
<dbReference type="AlphaFoldDB" id="A0A336LNQ8"/>
<evidence type="ECO:0000256" key="7">
    <source>
        <dbReference type="PIRNR" id="PIRNR000185"/>
    </source>
</evidence>
<dbReference type="PIRSF" id="PIRSF000185">
    <property type="entry name" value="Glu_DH"/>
    <property type="match status" value="1"/>
</dbReference>
<dbReference type="PANTHER" id="PTHR11606">
    <property type="entry name" value="GLUTAMATE DEHYDROGENASE"/>
    <property type="match status" value="1"/>
</dbReference>
<feature type="site" description="Important for catalysis" evidence="10">
    <location>
        <position position="201"/>
    </location>
</feature>
<gene>
    <name evidence="13" type="primary">CSON008517</name>
</gene>
<dbReference type="InterPro" id="IPR006096">
    <property type="entry name" value="Glu/Leu/Phe/Val/Trp_DH_C"/>
</dbReference>
<dbReference type="InterPro" id="IPR006097">
    <property type="entry name" value="Glu/Leu/Phe/Val/Trp_DH_dimer"/>
</dbReference>
<comment type="catalytic activity">
    <reaction evidence="5">
        <text>L-glutamate + NAD(+) + H2O = 2-oxoglutarate + NH4(+) + NADH + H(+)</text>
        <dbReference type="Rhea" id="RHEA:15133"/>
        <dbReference type="ChEBI" id="CHEBI:15377"/>
        <dbReference type="ChEBI" id="CHEBI:15378"/>
        <dbReference type="ChEBI" id="CHEBI:16810"/>
        <dbReference type="ChEBI" id="CHEBI:28938"/>
        <dbReference type="ChEBI" id="CHEBI:29985"/>
        <dbReference type="ChEBI" id="CHEBI:57540"/>
        <dbReference type="ChEBI" id="CHEBI:57945"/>
        <dbReference type="EC" id="1.4.1.3"/>
    </reaction>
</comment>
<dbReference type="SUPFAM" id="SSF53223">
    <property type="entry name" value="Aminoacid dehydrogenase-like, N-terminal domain"/>
    <property type="match status" value="1"/>
</dbReference>
<evidence type="ECO:0000313" key="14">
    <source>
        <dbReference type="EMBL" id="SSX34743.1"/>
    </source>
</evidence>
<dbReference type="GO" id="GO:0004352">
    <property type="term" value="F:glutamate dehydrogenase (NAD+) activity"/>
    <property type="evidence" value="ECO:0007669"/>
    <property type="project" value="TreeGrafter"/>
</dbReference>
<keyword evidence="4" id="KW-0496">Mitochondrion</keyword>
<feature type="binding site" evidence="9">
    <location>
        <position position="287"/>
    </location>
    <ligand>
        <name>NAD(+)</name>
        <dbReference type="ChEBI" id="CHEBI:57540"/>
    </ligand>
</feature>
<name>A0A336LNQ8_CULSO</name>
<comment type="catalytic activity">
    <reaction evidence="6">
        <text>L-glutamate + NADP(+) + H2O = 2-oxoglutarate + NH4(+) + NADPH + H(+)</text>
        <dbReference type="Rhea" id="RHEA:11612"/>
        <dbReference type="ChEBI" id="CHEBI:15377"/>
        <dbReference type="ChEBI" id="CHEBI:15378"/>
        <dbReference type="ChEBI" id="CHEBI:16810"/>
        <dbReference type="ChEBI" id="CHEBI:28938"/>
        <dbReference type="ChEBI" id="CHEBI:29985"/>
        <dbReference type="ChEBI" id="CHEBI:57783"/>
        <dbReference type="ChEBI" id="CHEBI:58349"/>
        <dbReference type="EC" id="1.4.1.3"/>
    </reaction>
</comment>
<dbReference type="SMART" id="SM00839">
    <property type="entry name" value="ELFV_dehydrog"/>
    <property type="match status" value="1"/>
</dbReference>
<feature type="domain" description="Glutamate/phenylalanine/leucine/valine/L-tryptophan dehydrogenase C-terminal" evidence="12">
    <location>
        <begin position="241"/>
        <end position="527"/>
    </location>
</feature>
<evidence type="ECO:0000256" key="11">
    <source>
        <dbReference type="RuleBase" id="RU004417"/>
    </source>
</evidence>
<evidence type="ECO:0000256" key="2">
    <source>
        <dbReference type="ARBA" id="ARBA00006382"/>
    </source>
</evidence>
<dbReference type="InterPro" id="IPR033922">
    <property type="entry name" value="NAD_bind_Glu_DH"/>
</dbReference>
<dbReference type="GO" id="GO:0006538">
    <property type="term" value="P:L-glutamate catabolic process"/>
    <property type="evidence" value="ECO:0007669"/>
    <property type="project" value="TreeGrafter"/>
</dbReference>
<sequence>MYLPRLSRLLKINHNLTFVRGFYEIPKHLQNINASKDPEFSEMVEYFYHKSVKISAQTLADSLKKYPHWSEEKRVIRTKAILSIMSTPANTLEVTFPIMRENGTYELLTGYRAHHCIHRLPTKGGIRFSADVSRDEVRALASLMTFKCALANVPFGGAKGGITLDPKMYTSIELQDITRRYTLELVKKNFIGPGIDVPAPDYGTSEREMSWMADQYIKTLGHNDINCVGIVTGKPLNQGGIRGRTEATGRGCYIAANCFAKEQSWMDAIGLSAGLEGKSVIIQGFGNVGSHAAYFFQIDGKCKVIGIVEREVSLFNPDGIEIPELIKYKIQNNTIKGFPGASEYEGDLFLHECDILIPAAREKAINYTNAHDIKAKIIVEAANGPTTPEAHEILLDRKILVIPDLFANAGGVIASYFEYLKNINHVSFGKLTFKHERDQVYAILKSVEESIKKAGMEIDILPSPNFKDQLEQASESDIVRSGLESVMQNAAIGVMKTANQFELCLDLRTASFIYCVDKVFQSYEKAGLTM</sequence>
<dbReference type="Gene3D" id="3.40.50.720">
    <property type="entry name" value="NAD(P)-binding Rossmann-like Domain"/>
    <property type="match status" value="1"/>
</dbReference>
<dbReference type="Pfam" id="PF00208">
    <property type="entry name" value="ELFV_dehydrog"/>
    <property type="match status" value="1"/>
</dbReference>
<dbReference type="OMA" id="WIVDQYT"/>
<dbReference type="PROSITE" id="PS00074">
    <property type="entry name" value="GLFV_DEHYDROGENASE"/>
    <property type="match status" value="1"/>
</dbReference>
<dbReference type="VEuPathDB" id="VectorBase:CSON008517"/>
<evidence type="ECO:0000256" key="9">
    <source>
        <dbReference type="PIRSR" id="PIRSR000185-2"/>
    </source>
</evidence>
<dbReference type="GO" id="GO:0000166">
    <property type="term" value="F:nucleotide binding"/>
    <property type="evidence" value="ECO:0007669"/>
    <property type="project" value="UniProtKB-KW"/>
</dbReference>
<evidence type="ECO:0000259" key="12">
    <source>
        <dbReference type="SMART" id="SM00839"/>
    </source>
</evidence>
<reference evidence="13" key="1">
    <citation type="submission" date="2018-04" db="EMBL/GenBank/DDBJ databases">
        <authorList>
            <person name="Go L.Y."/>
            <person name="Mitchell J.A."/>
        </authorList>
    </citation>
    <scope>NUCLEOTIDE SEQUENCE</scope>
    <source>
        <tissue evidence="13">Whole organism</tissue>
    </source>
</reference>
<dbReference type="InterPro" id="IPR036291">
    <property type="entry name" value="NAD(P)-bd_dom_sf"/>
</dbReference>
<dbReference type="PANTHER" id="PTHR11606:SF7">
    <property type="entry name" value="GLUTAMATE DEHYDROGENASE"/>
    <property type="match status" value="1"/>
</dbReference>
<dbReference type="InterPro" id="IPR033524">
    <property type="entry name" value="Glu/Leu/Phe/Val_DH_AS"/>
</dbReference>
<keyword evidence="9" id="KW-0520">NAD</keyword>
<dbReference type="FunFam" id="3.40.50.720:FF:000100">
    <property type="entry name" value="Glutamate dehydrogenase 1, mitochondrial"/>
    <property type="match status" value="1"/>
</dbReference>
<organism evidence="13">
    <name type="scientific">Culicoides sonorensis</name>
    <name type="common">Biting midge</name>
    <dbReference type="NCBI Taxonomy" id="179676"/>
    <lineage>
        <taxon>Eukaryota</taxon>
        <taxon>Metazoa</taxon>
        <taxon>Ecdysozoa</taxon>
        <taxon>Arthropoda</taxon>
        <taxon>Hexapoda</taxon>
        <taxon>Insecta</taxon>
        <taxon>Pterygota</taxon>
        <taxon>Neoptera</taxon>
        <taxon>Endopterygota</taxon>
        <taxon>Diptera</taxon>
        <taxon>Nematocera</taxon>
        <taxon>Chironomoidea</taxon>
        <taxon>Ceratopogonidae</taxon>
        <taxon>Ceratopogoninae</taxon>
        <taxon>Culicoides</taxon>
        <taxon>Monoculicoides</taxon>
    </lineage>
</organism>
<comment type="subcellular location">
    <subcellularLocation>
        <location evidence="1">Mitochondrion</location>
    </subcellularLocation>
</comment>
<accession>A0A336LNQ8</accession>
<dbReference type="SUPFAM" id="SSF51735">
    <property type="entry name" value="NAD(P)-binding Rossmann-fold domains"/>
    <property type="match status" value="1"/>
</dbReference>
<dbReference type="CDD" id="cd01076">
    <property type="entry name" value="NAD_bind_1_Glu_DH"/>
    <property type="match status" value="1"/>
</dbReference>
<feature type="binding site" evidence="9">
    <location>
        <position position="415"/>
    </location>
    <ligand>
        <name>substrate</name>
    </ligand>
</feature>
<evidence type="ECO:0000256" key="5">
    <source>
        <dbReference type="ARBA" id="ARBA00047867"/>
    </source>
</evidence>
<protein>
    <recommendedName>
        <fullName evidence="7">Glutamate dehydrogenase</fullName>
    </recommendedName>
</protein>
<dbReference type="GO" id="GO:0005739">
    <property type="term" value="C:mitochondrion"/>
    <property type="evidence" value="ECO:0007669"/>
    <property type="project" value="UniProtKB-SubCell"/>
</dbReference>
<reference evidence="14" key="2">
    <citation type="submission" date="2018-07" db="EMBL/GenBank/DDBJ databases">
        <authorList>
            <person name="Quirk P.G."/>
            <person name="Krulwich T.A."/>
        </authorList>
    </citation>
    <scope>NUCLEOTIDE SEQUENCE</scope>
</reference>
<dbReference type="Pfam" id="PF02812">
    <property type="entry name" value="ELFV_dehydrog_N"/>
    <property type="match status" value="1"/>
</dbReference>
<evidence type="ECO:0000256" key="6">
    <source>
        <dbReference type="ARBA" id="ARBA00048577"/>
    </source>
</evidence>
<feature type="binding site" evidence="9">
    <location>
        <position position="147"/>
    </location>
    <ligand>
        <name>substrate</name>
    </ligand>
</feature>
<keyword evidence="9" id="KW-0547">Nucleotide-binding</keyword>
<evidence type="ECO:0000313" key="13">
    <source>
        <dbReference type="EMBL" id="SSX15372.1"/>
    </source>
</evidence>
<evidence type="ECO:0000256" key="8">
    <source>
        <dbReference type="PIRSR" id="PIRSR000185-1"/>
    </source>
</evidence>
<feature type="active site" description="Proton donor" evidence="8">
    <location>
        <position position="159"/>
    </location>
</feature>
<proteinExistence type="inferred from homology"/>
<dbReference type="PRINTS" id="PR00082">
    <property type="entry name" value="GLFDHDRGNASE"/>
</dbReference>